<dbReference type="EMBL" id="JBDJNQ010000011">
    <property type="protein sequence ID" value="MEN5379639.1"/>
    <property type="molecule type" value="Genomic_DNA"/>
</dbReference>
<sequence length="347" mass="40050">MKKLFYLFSLIIQFSFIQQIYAQQYFSENYGLVTLSTPTYFSQTISPIVKDGQQYYHVIERYKKDNILKLEGTIHHQNLPYAFIGTIKTYYPSGQLESVKRYDHKSRIIDKAYQYYPSGQLESIKQYDHKSRMIDTAYQYYPSGKTQMIRYFPQTETDSTVKYIAYFDSLGNKTLDQGTGFIEFGTPDENFESGKMIEHLQEGEWTGKRRLLDKKIGTFKELYSKGKFIEGTLTKENGELYHYDSTNRDVQPTYPGGVEKFMKLVTKNYSYSKEALKNKVAGIVEISFVVDKNGDLTDFNIIQDLGYGTGEEAIRVIKKSKRWTPGLQGGAPVRVGFSLPLRLSASK</sequence>
<organism evidence="2 3">
    <name type="scientific">Sphingobacterium kitahiroshimense</name>
    <dbReference type="NCBI Taxonomy" id="470446"/>
    <lineage>
        <taxon>Bacteria</taxon>
        <taxon>Pseudomonadati</taxon>
        <taxon>Bacteroidota</taxon>
        <taxon>Sphingobacteriia</taxon>
        <taxon>Sphingobacteriales</taxon>
        <taxon>Sphingobacteriaceae</taxon>
        <taxon>Sphingobacterium</taxon>
    </lineage>
</organism>
<dbReference type="SUPFAM" id="SSF74653">
    <property type="entry name" value="TolA/TonB C-terminal domain"/>
    <property type="match status" value="1"/>
</dbReference>
<dbReference type="PROSITE" id="PS52015">
    <property type="entry name" value="TONB_CTD"/>
    <property type="match status" value="1"/>
</dbReference>
<dbReference type="Proteomes" id="UP001409291">
    <property type="component" value="Unassembled WGS sequence"/>
</dbReference>
<dbReference type="PANTHER" id="PTHR33446:SF2">
    <property type="entry name" value="PROTEIN TONB"/>
    <property type="match status" value="1"/>
</dbReference>
<dbReference type="InterPro" id="IPR037682">
    <property type="entry name" value="TonB_C"/>
</dbReference>
<protein>
    <submittedName>
        <fullName evidence="2">Energy transducer TonB</fullName>
    </submittedName>
</protein>
<dbReference type="Gene3D" id="3.30.1150.10">
    <property type="match status" value="1"/>
</dbReference>
<evidence type="ECO:0000259" key="1">
    <source>
        <dbReference type="PROSITE" id="PS52015"/>
    </source>
</evidence>
<dbReference type="PANTHER" id="PTHR33446">
    <property type="entry name" value="PROTEIN TONB-RELATED"/>
    <property type="match status" value="1"/>
</dbReference>
<reference evidence="2 3" key="1">
    <citation type="submission" date="2024-04" db="EMBL/GenBank/DDBJ databases">
        <title>WGS of bacteria from Torrens River.</title>
        <authorList>
            <person name="Wyrsch E.R."/>
            <person name="Drigo B."/>
        </authorList>
    </citation>
    <scope>NUCLEOTIDE SEQUENCE [LARGE SCALE GENOMIC DNA]</scope>
    <source>
        <strain evidence="2 3">TWI391</strain>
    </source>
</reference>
<gene>
    <name evidence="2" type="ORF">ABE541_20390</name>
</gene>
<feature type="domain" description="TonB C-terminal" evidence="1">
    <location>
        <begin position="256"/>
        <end position="347"/>
    </location>
</feature>
<dbReference type="RefSeq" id="WP_346582498.1">
    <property type="nucleotide sequence ID" value="NZ_JBDJNQ010000011.1"/>
</dbReference>
<comment type="caution">
    <text evidence="2">The sequence shown here is derived from an EMBL/GenBank/DDBJ whole genome shotgun (WGS) entry which is preliminary data.</text>
</comment>
<keyword evidence="3" id="KW-1185">Reference proteome</keyword>
<evidence type="ECO:0000313" key="2">
    <source>
        <dbReference type="EMBL" id="MEN5379639.1"/>
    </source>
</evidence>
<dbReference type="InterPro" id="IPR051045">
    <property type="entry name" value="TonB-dependent_transducer"/>
</dbReference>
<dbReference type="Pfam" id="PF03544">
    <property type="entry name" value="TonB_C"/>
    <property type="match status" value="1"/>
</dbReference>
<evidence type="ECO:0000313" key="3">
    <source>
        <dbReference type="Proteomes" id="UP001409291"/>
    </source>
</evidence>
<accession>A0ABV0BYI0</accession>
<dbReference type="Gene3D" id="3.90.930.1">
    <property type="match status" value="1"/>
</dbReference>
<proteinExistence type="predicted"/>
<name>A0ABV0BYI0_9SPHI</name>